<dbReference type="InterPro" id="IPR003767">
    <property type="entry name" value="Malate/L-lactate_DH-like"/>
</dbReference>
<keyword evidence="4" id="KW-1185">Reference proteome</keyword>
<dbReference type="GO" id="GO:0016491">
    <property type="term" value="F:oxidoreductase activity"/>
    <property type="evidence" value="ECO:0007669"/>
    <property type="project" value="UniProtKB-KW"/>
</dbReference>
<keyword evidence="2 3" id="KW-0560">Oxidoreductase</keyword>
<dbReference type="PANTHER" id="PTHR11091">
    <property type="entry name" value="OXIDOREDUCTASE-RELATED"/>
    <property type="match status" value="1"/>
</dbReference>
<evidence type="ECO:0000256" key="1">
    <source>
        <dbReference type="ARBA" id="ARBA00006056"/>
    </source>
</evidence>
<organism evidence="3 4">
    <name type="scientific">Sphingobium jiangsuense</name>
    <dbReference type="NCBI Taxonomy" id="870476"/>
    <lineage>
        <taxon>Bacteria</taxon>
        <taxon>Pseudomonadati</taxon>
        <taxon>Pseudomonadota</taxon>
        <taxon>Alphaproteobacteria</taxon>
        <taxon>Sphingomonadales</taxon>
        <taxon>Sphingomonadaceae</taxon>
        <taxon>Sphingobium</taxon>
    </lineage>
</organism>
<protein>
    <submittedName>
        <fullName evidence="3">Ureidoglycolate dehydrogenase (NAD+)</fullName>
        <ecNumber evidence="3">1.1.1.350</ecNumber>
    </submittedName>
</protein>
<dbReference type="EMBL" id="JACIDT010000010">
    <property type="protein sequence ID" value="MBB3927130.1"/>
    <property type="molecule type" value="Genomic_DNA"/>
</dbReference>
<comment type="similarity">
    <text evidence="1">Belongs to the LDH2/MDH2 oxidoreductase family.</text>
</comment>
<proteinExistence type="inferred from homology"/>
<dbReference type="Gene3D" id="3.30.1370.60">
    <property type="entry name" value="Hypothetical oxidoreductase yiak, domain 2"/>
    <property type="match status" value="1"/>
</dbReference>
<reference evidence="3 4" key="1">
    <citation type="submission" date="2020-08" db="EMBL/GenBank/DDBJ databases">
        <title>Genomic Encyclopedia of Type Strains, Phase IV (KMG-IV): sequencing the most valuable type-strain genomes for metagenomic binning, comparative biology and taxonomic classification.</title>
        <authorList>
            <person name="Goeker M."/>
        </authorList>
    </citation>
    <scope>NUCLEOTIDE SEQUENCE [LARGE SCALE GENOMIC DNA]</scope>
    <source>
        <strain evidence="3 4">DSM 26189</strain>
    </source>
</reference>
<dbReference type="Pfam" id="PF02615">
    <property type="entry name" value="Ldh_2"/>
    <property type="match status" value="1"/>
</dbReference>
<evidence type="ECO:0000256" key="2">
    <source>
        <dbReference type="ARBA" id="ARBA00023002"/>
    </source>
</evidence>
<dbReference type="InterPro" id="IPR036111">
    <property type="entry name" value="Mal/L-sulfo/L-lacto_DH-like_sf"/>
</dbReference>
<dbReference type="RefSeq" id="WP_188072640.1">
    <property type="nucleotide sequence ID" value="NZ_BSPS01000033.1"/>
</dbReference>
<dbReference type="AlphaFoldDB" id="A0A7W6BNJ9"/>
<evidence type="ECO:0000313" key="4">
    <source>
        <dbReference type="Proteomes" id="UP000571950"/>
    </source>
</evidence>
<evidence type="ECO:0000313" key="3">
    <source>
        <dbReference type="EMBL" id="MBB3927130.1"/>
    </source>
</evidence>
<dbReference type="SUPFAM" id="SSF89733">
    <property type="entry name" value="L-sulfolactate dehydrogenase-like"/>
    <property type="match status" value="1"/>
</dbReference>
<gene>
    <name evidence="3" type="ORF">GGR43_002853</name>
</gene>
<dbReference type="Gene3D" id="1.10.1530.10">
    <property type="match status" value="1"/>
</dbReference>
<comment type="caution">
    <text evidence="3">The sequence shown here is derived from an EMBL/GenBank/DDBJ whole genome shotgun (WGS) entry which is preliminary data.</text>
</comment>
<dbReference type="InterPro" id="IPR043144">
    <property type="entry name" value="Mal/L-sulf/L-lact_DH-like_ah"/>
</dbReference>
<sequence>MSERKTIGADALRALAAKMLAAKGMPEQDAATMAEVLVWASLRGVDSHGITRLVPTMEWIDKGIVKAAPAIRVERPRAAVLAIHADRAAGPVAMTRAADEAIAVARETGTCWASVAMTTHICAIGYYAERIAKAGMVGIGICAGMPNMGYAGVKGAAVATSPLTIAAPSEKGAVLLDMATATIALGRIKQYKAKGLPLPGGAALTEAGEPTTDPALAAIPTPMAGPKGSGMSFMFEILTGVLAGVPTFAPFHARAEGAKKHRQNAALIAVDPAAFGDVAAFRAAVSEAVGALHALPRADEAVPVLAPGERGAAAAAERAQKGIVVAPKLWGDISQTAAALGIAVD</sequence>
<name>A0A7W6BNJ9_9SPHN</name>
<accession>A0A7W6BNJ9</accession>
<dbReference type="Proteomes" id="UP000571950">
    <property type="component" value="Unassembled WGS sequence"/>
</dbReference>
<dbReference type="EC" id="1.1.1.350" evidence="3"/>
<dbReference type="PANTHER" id="PTHR11091:SF0">
    <property type="entry name" value="MALATE DEHYDROGENASE"/>
    <property type="match status" value="1"/>
</dbReference>
<dbReference type="InterPro" id="IPR043143">
    <property type="entry name" value="Mal/L-sulf/L-lact_DH-like_NADP"/>
</dbReference>